<organism evidence="5 6">
    <name type="scientific">Pyronema omphalodes (strain CBS 100304)</name>
    <name type="common">Pyronema confluens</name>
    <dbReference type="NCBI Taxonomy" id="1076935"/>
    <lineage>
        <taxon>Eukaryota</taxon>
        <taxon>Fungi</taxon>
        <taxon>Dikarya</taxon>
        <taxon>Ascomycota</taxon>
        <taxon>Pezizomycotina</taxon>
        <taxon>Pezizomycetes</taxon>
        <taxon>Pezizales</taxon>
        <taxon>Pyronemataceae</taxon>
        <taxon>Pyronema</taxon>
    </lineage>
</organism>
<dbReference type="SMART" id="SM00652">
    <property type="entry name" value="eIF1a"/>
    <property type="match status" value="1"/>
</dbReference>
<name>U4KYQ5_PYROM</name>
<dbReference type="OMA" id="WRKQSYW"/>
<dbReference type="Proteomes" id="UP000018144">
    <property type="component" value="Unassembled WGS sequence"/>
</dbReference>
<keyword evidence="6" id="KW-1185">Reference proteome</keyword>
<dbReference type="InterPro" id="IPR006196">
    <property type="entry name" value="RNA-binding_domain_S1_IF1"/>
</dbReference>
<evidence type="ECO:0000256" key="3">
    <source>
        <dbReference type="SAM" id="MobiDB-lite"/>
    </source>
</evidence>
<dbReference type="STRING" id="1076935.U4KYQ5"/>
<evidence type="ECO:0000256" key="2">
    <source>
        <dbReference type="ARBA" id="ARBA00022884"/>
    </source>
</evidence>
<dbReference type="PANTHER" id="PTHR21641:SF0">
    <property type="entry name" value="RNA-BINDING PROTEIN EIF1AD-RELATED"/>
    <property type="match status" value="1"/>
</dbReference>
<gene>
    <name evidence="5" type="ORF">PCON_06991</name>
</gene>
<feature type="region of interest" description="Disordered" evidence="3">
    <location>
        <begin position="1"/>
        <end position="22"/>
    </location>
</feature>
<dbReference type="Pfam" id="PF01176">
    <property type="entry name" value="eIF-1a"/>
    <property type="match status" value="1"/>
</dbReference>
<dbReference type="GO" id="GO:0003743">
    <property type="term" value="F:translation initiation factor activity"/>
    <property type="evidence" value="ECO:0007669"/>
    <property type="project" value="InterPro"/>
</dbReference>
<evidence type="ECO:0000256" key="1">
    <source>
        <dbReference type="ARBA" id="ARBA00007340"/>
    </source>
</evidence>
<protein>
    <submittedName>
        <fullName evidence="5">Similar to S1-like domain-containing protein C146.08c acc. no. Q9Y803</fullName>
    </submittedName>
</protein>
<keyword evidence="2" id="KW-0694">RNA-binding</keyword>
<evidence type="ECO:0000313" key="5">
    <source>
        <dbReference type="EMBL" id="CCX07402.1"/>
    </source>
</evidence>
<reference evidence="5 6" key="1">
    <citation type="journal article" date="2013" name="PLoS Genet.">
        <title>The genome and development-dependent transcriptomes of Pyronema confluens: a window into fungal evolution.</title>
        <authorList>
            <person name="Traeger S."/>
            <person name="Altegoer F."/>
            <person name="Freitag M."/>
            <person name="Gabaldon T."/>
            <person name="Kempken F."/>
            <person name="Kumar A."/>
            <person name="Marcet-Houben M."/>
            <person name="Poggeler S."/>
            <person name="Stajich J.E."/>
            <person name="Nowrousian M."/>
        </authorList>
    </citation>
    <scope>NUCLEOTIDE SEQUENCE [LARGE SCALE GENOMIC DNA]</scope>
    <source>
        <strain evidence="6">CBS 100304</strain>
        <tissue evidence="5">Vegetative mycelium</tissue>
    </source>
</reference>
<feature type="region of interest" description="Disordered" evidence="3">
    <location>
        <begin position="112"/>
        <end position="138"/>
    </location>
</feature>
<comment type="similarity">
    <text evidence="1">Belongs to the EIF1AD family.</text>
</comment>
<dbReference type="AlphaFoldDB" id="U4KYQ5"/>
<dbReference type="OrthoDB" id="1738325at2759"/>
<dbReference type="Gene3D" id="2.40.50.140">
    <property type="entry name" value="Nucleic acid-binding proteins"/>
    <property type="match status" value="1"/>
</dbReference>
<dbReference type="GO" id="GO:0005634">
    <property type="term" value="C:nucleus"/>
    <property type="evidence" value="ECO:0007669"/>
    <property type="project" value="TreeGrafter"/>
</dbReference>
<dbReference type="SUPFAM" id="SSF50249">
    <property type="entry name" value="Nucleic acid-binding proteins"/>
    <property type="match status" value="1"/>
</dbReference>
<evidence type="ECO:0000313" key="6">
    <source>
        <dbReference type="Proteomes" id="UP000018144"/>
    </source>
</evidence>
<dbReference type="EMBL" id="HF935350">
    <property type="protein sequence ID" value="CCX07402.1"/>
    <property type="molecule type" value="Genomic_DNA"/>
</dbReference>
<dbReference type="GO" id="GO:0003723">
    <property type="term" value="F:RNA binding"/>
    <property type="evidence" value="ECO:0007669"/>
    <property type="project" value="UniProtKB-KW"/>
</dbReference>
<evidence type="ECO:0000259" key="4">
    <source>
        <dbReference type="Pfam" id="PF01176"/>
    </source>
</evidence>
<dbReference type="PANTHER" id="PTHR21641">
    <property type="entry name" value="TRANSLATION INITIATION FACTOR-RELATED"/>
    <property type="match status" value="1"/>
</dbReference>
<sequence>MPKKAPRRILSTIDDLTSAPPPNPLPPNLILARITQAQGKNLFTCTLPSGEAVLAELAPIFRGKAWLRRGGYVVIDTNAVERDNKIVGQISNVVRNEKEWRRMEYWPEEFAAKQVESDSESEEESNMGKLPPNSDDEE</sequence>
<feature type="domain" description="S1-like" evidence="4">
    <location>
        <begin position="31"/>
        <end position="83"/>
    </location>
</feature>
<dbReference type="InterPro" id="IPR001253">
    <property type="entry name" value="TIF_eIF-1A"/>
</dbReference>
<accession>U4KYQ5</accession>
<dbReference type="InterPro" id="IPR039294">
    <property type="entry name" value="EIF1AD"/>
</dbReference>
<dbReference type="InterPro" id="IPR012340">
    <property type="entry name" value="NA-bd_OB-fold"/>
</dbReference>
<dbReference type="eggNOG" id="KOG2925">
    <property type="taxonomic scope" value="Eukaryota"/>
</dbReference>
<proteinExistence type="inferred from homology"/>